<dbReference type="Proteomes" id="UP000050501">
    <property type="component" value="Unassembled WGS sequence"/>
</dbReference>
<organism evidence="6 7">
    <name type="scientific">Levilinea saccharolytica</name>
    <dbReference type="NCBI Taxonomy" id="229921"/>
    <lineage>
        <taxon>Bacteria</taxon>
        <taxon>Bacillati</taxon>
        <taxon>Chloroflexota</taxon>
        <taxon>Anaerolineae</taxon>
        <taxon>Anaerolineales</taxon>
        <taxon>Anaerolineaceae</taxon>
        <taxon>Levilinea</taxon>
    </lineage>
</organism>
<dbReference type="CDD" id="cd17535">
    <property type="entry name" value="REC_NarL-like"/>
    <property type="match status" value="1"/>
</dbReference>
<feature type="modified residue" description="4-aspartylphosphate" evidence="3">
    <location>
        <position position="57"/>
    </location>
</feature>
<dbReference type="InterPro" id="IPR016032">
    <property type="entry name" value="Sig_transdc_resp-reg_C-effctor"/>
</dbReference>
<dbReference type="SMART" id="SM00448">
    <property type="entry name" value="REC"/>
    <property type="match status" value="1"/>
</dbReference>
<dbReference type="SUPFAM" id="SSF46894">
    <property type="entry name" value="C-terminal effector domain of the bipartite response regulators"/>
    <property type="match status" value="1"/>
</dbReference>
<evidence type="ECO:0000256" key="3">
    <source>
        <dbReference type="PROSITE-ProRule" id="PRU00169"/>
    </source>
</evidence>
<dbReference type="InterPro" id="IPR000792">
    <property type="entry name" value="Tscrpt_reg_LuxR_C"/>
</dbReference>
<dbReference type="STRING" id="229921.ADN01_00525"/>
<dbReference type="PROSITE" id="PS50043">
    <property type="entry name" value="HTH_LUXR_2"/>
    <property type="match status" value="1"/>
</dbReference>
<protein>
    <submittedName>
        <fullName evidence="6">LuxR family transcriptional regulator</fullName>
    </submittedName>
</protein>
<dbReference type="PROSITE" id="PS50110">
    <property type="entry name" value="RESPONSE_REGULATORY"/>
    <property type="match status" value="1"/>
</dbReference>
<reference evidence="6 7" key="1">
    <citation type="submission" date="2015-07" db="EMBL/GenBank/DDBJ databases">
        <title>Genome sequence of Levilinea saccharolytica DSM 16555.</title>
        <authorList>
            <person name="Hemp J."/>
            <person name="Ward L.M."/>
            <person name="Pace L.A."/>
            <person name="Fischer W.W."/>
        </authorList>
    </citation>
    <scope>NUCLEOTIDE SEQUENCE [LARGE SCALE GENOMIC DNA]</scope>
    <source>
        <strain evidence="6 7">KIBI-1</strain>
    </source>
</reference>
<evidence type="ECO:0000313" key="6">
    <source>
        <dbReference type="EMBL" id="KPL91801.1"/>
    </source>
</evidence>
<dbReference type="GO" id="GO:0006355">
    <property type="term" value="P:regulation of DNA-templated transcription"/>
    <property type="evidence" value="ECO:0007669"/>
    <property type="project" value="InterPro"/>
</dbReference>
<dbReference type="Gene3D" id="3.40.50.2300">
    <property type="match status" value="1"/>
</dbReference>
<dbReference type="CDD" id="cd06170">
    <property type="entry name" value="LuxR_C_like"/>
    <property type="match status" value="1"/>
</dbReference>
<comment type="caution">
    <text evidence="6">The sequence shown here is derived from an EMBL/GenBank/DDBJ whole genome shotgun (WGS) entry which is preliminary data.</text>
</comment>
<dbReference type="InterPro" id="IPR011006">
    <property type="entry name" value="CheY-like_superfamily"/>
</dbReference>
<evidence type="ECO:0000256" key="2">
    <source>
        <dbReference type="ARBA" id="ARBA00023125"/>
    </source>
</evidence>
<evidence type="ECO:0000313" key="7">
    <source>
        <dbReference type="Proteomes" id="UP000050501"/>
    </source>
</evidence>
<dbReference type="EMBL" id="LGCM01000002">
    <property type="protein sequence ID" value="KPL91801.1"/>
    <property type="molecule type" value="Genomic_DNA"/>
</dbReference>
<name>A0A0P6YHT6_9CHLR</name>
<evidence type="ECO:0000256" key="1">
    <source>
        <dbReference type="ARBA" id="ARBA00022553"/>
    </source>
</evidence>
<dbReference type="PROSITE" id="PS00622">
    <property type="entry name" value="HTH_LUXR_1"/>
    <property type="match status" value="1"/>
</dbReference>
<accession>A0A0P6YHT6</accession>
<evidence type="ECO:0000259" key="4">
    <source>
        <dbReference type="PROSITE" id="PS50043"/>
    </source>
</evidence>
<gene>
    <name evidence="6" type="ORF">ADN01_00525</name>
</gene>
<dbReference type="Pfam" id="PF00196">
    <property type="entry name" value="GerE"/>
    <property type="match status" value="1"/>
</dbReference>
<evidence type="ECO:0000259" key="5">
    <source>
        <dbReference type="PROSITE" id="PS50110"/>
    </source>
</evidence>
<dbReference type="PANTHER" id="PTHR43214:SF43">
    <property type="entry name" value="TWO-COMPONENT RESPONSE REGULATOR"/>
    <property type="match status" value="1"/>
</dbReference>
<dbReference type="InterPro" id="IPR039420">
    <property type="entry name" value="WalR-like"/>
</dbReference>
<dbReference type="Pfam" id="PF00072">
    <property type="entry name" value="Response_reg"/>
    <property type="match status" value="1"/>
</dbReference>
<dbReference type="PANTHER" id="PTHR43214">
    <property type="entry name" value="TWO-COMPONENT RESPONSE REGULATOR"/>
    <property type="match status" value="1"/>
</dbReference>
<keyword evidence="2" id="KW-0238">DNA-binding</keyword>
<dbReference type="InterPro" id="IPR001789">
    <property type="entry name" value="Sig_transdc_resp-reg_receiver"/>
</dbReference>
<feature type="domain" description="HTH luxR-type" evidence="4">
    <location>
        <begin position="142"/>
        <end position="207"/>
    </location>
</feature>
<keyword evidence="1 3" id="KW-0597">Phosphoprotein</keyword>
<keyword evidence="7" id="KW-1185">Reference proteome</keyword>
<proteinExistence type="predicted"/>
<dbReference type="GO" id="GO:0003677">
    <property type="term" value="F:DNA binding"/>
    <property type="evidence" value="ECO:0007669"/>
    <property type="project" value="UniProtKB-KW"/>
</dbReference>
<dbReference type="RefSeq" id="WP_062418023.1">
    <property type="nucleotide sequence ID" value="NZ_DF967974.1"/>
</dbReference>
<dbReference type="PRINTS" id="PR00038">
    <property type="entry name" value="HTHLUXR"/>
</dbReference>
<dbReference type="OrthoDB" id="9808843at2"/>
<dbReference type="SUPFAM" id="SSF52172">
    <property type="entry name" value="CheY-like"/>
    <property type="match status" value="1"/>
</dbReference>
<sequence>MSDIIRIMLVDDHAVVRSGLSAFLSVNPDLELVGEAENGEQAVVRAGLLKPDVILMDLMMPVMDGVAATAAIKKQYPHIQVIALTSFQEDELVQNALRVGAIGYLMKNVSARELAAAIRAAKEGKVTLSPEATQALVHFSQQPQEAEILTEREREVLKLMVEGLNNAEIAERLVVSLSTIKYHISNILMKLGVDNRVAAVTTAMNKKLV</sequence>
<dbReference type="GO" id="GO:0000160">
    <property type="term" value="P:phosphorelay signal transduction system"/>
    <property type="evidence" value="ECO:0007669"/>
    <property type="project" value="InterPro"/>
</dbReference>
<feature type="domain" description="Response regulatory" evidence="5">
    <location>
        <begin position="6"/>
        <end position="122"/>
    </location>
</feature>
<dbReference type="InterPro" id="IPR058245">
    <property type="entry name" value="NreC/VraR/RcsB-like_REC"/>
</dbReference>
<dbReference type="AlphaFoldDB" id="A0A0P6YHT6"/>
<dbReference type="SMART" id="SM00421">
    <property type="entry name" value="HTH_LUXR"/>
    <property type="match status" value="1"/>
</dbReference>